<feature type="compositionally biased region" description="Polar residues" evidence="1">
    <location>
        <begin position="1"/>
        <end position="10"/>
    </location>
</feature>
<organism evidence="2">
    <name type="scientific">Guillardia theta (strain CCMP2712)</name>
    <name type="common">Cryptophyte</name>
    <dbReference type="NCBI Taxonomy" id="905079"/>
    <lineage>
        <taxon>Eukaryota</taxon>
        <taxon>Cryptophyceae</taxon>
        <taxon>Pyrenomonadales</taxon>
        <taxon>Geminigeraceae</taxon>
        <taxon>Guillardia</taxon>
    </lineage>
</organism>
<evidence type="ECO:0000313" key="2">
    <source>
        <dbReference type="EMBL" id="EKX32174.1"/>
    </source>
</evidence>
<name>L1I8F1_GUITC</name>
<dbReference type="Proteomes" id="UP000011087">
    <property type="component" value="Unassembled WGS sequence"/>
</dbReference>
<keyword evidence="4" id="KW-1185">Reference proteome</keyword>
<proteinExistence type="predicted"/>
<dbReference type="RefSeq" id="XP_005819154.1">
    <property type="nucleotide sequence ID" value="XM_005819097.1"/>
</dbReference>
<reference evidence="2 4" key="1">
    <citation type="journal article" date="2012" name="Nature">
        <title>Algal genomes reveal evolutionary mosaicism and the fate of nucleomorphs.</title>
        <authorList>
            <consortium name="DOE Joint Genome Institute"/>
            <person name="Curtis B.A."/>
            <person name="Tanifuji G."/>
            <person name="Burki F."/>
            <person name="Gruber A."/>
            <person name="Irimia M."/>
            <person name="Maruyama S."/>
            <person name="Arias M.C."/>
            <person name="Ball S.G."/>
            <person name="Gile G.H."/>
            <person name="Hirakawa Y."/>
            <person name="Hopkins J.F."/>
            <person name="Kuo A."/>
            <person name="Rensing S.A."/>
            <person name="Schmutz J."/>
            <person name="Symeonidi A."/>
            <person name="Elias M."/>
            <person name="Eveleigh R.J."/>
            <person name="Herman E.K."/>
            <person name="Klute M.J."/>
            <person name="Nakayama T."/>
            <person name="Obornik M."/>
            <person name="Reyes-Prieto A."/>
            <person name="Armbrust E.V."/>
            <person name="Aves S.J."/>
            <person name="Beiko R.G."/>
            <person name="Coutinho P."/>
            <person name="Dacks J.B."/>
            <person name="Durnford D.G."/>
            <person name="Fast N.M."/>
            <person name="Green B.R."/>
            <person name="Grisdale C.J."/>
            <person name="Hempel F."/>
            <person name="Henrissat B."/>
            <person name="Hoppner M.P."/>
            <person name="Ishida K."/>
            <person name="Kim E."/>
            <person name="Koreny L."/>
            <person name="Kroth P.G."/>
            <person name="Liu Y."/>
            <person name="Malik S.B."/>
            <person name="Maier U.G."/>
            <person name="McRose D."/>
            <person name="Mock T."/>
            <person name="Neilson J.A."/>
            <person name="Onodera N.T."/>
            <person name="Poole A.M."/>
            <person name="Pritham E.J."/>
            <person name="Richards T.A."/>
            <person name="Rocap G."/>
            <person name="Roy S.W."/>
            <person name="Sarai C."/>
            <person name="Schaack S."/>
            <person name="Shirato S."/>
            <person name="Slamovits C.H."/>
            <person name="Spencer D.F."/>
            <person name="Suzuki S."/>
            <person name="Worden A.Z."/>
            <person name="Zauner S."/>
            <person name="Barry K."/>
            <person name="Bell C."/>
            <person name="Bharti A.K."/>
            <person name="Crow J.A."/>
            <person name="Grimwood J."/>
            <person name="Kramer R."/>
            <person name="Lindquist E."/>
            <person name="Lucas S."/>
            <person name="Salamov A."/>
            <person name="McFadden G.I."/>
            <person name="Lane C.E."/>
            <person name="Keeling P.J."/>
            <person name="Gray M.W."/>
            <person name="Grigoriev I.V."/>
            <person name="Archibald J.M."/>
        </authorList>
    </citation>
    <scope>NUCLEOTIDE SEQUENCE</scope>
    <source>
        <strain evidence="2 4">CCMP2712</strain>
    </source>
</reference>
<reference evidence="4" key="2">
    <citation type="submission" date="2012-11" db="EMBL/GenBank/DDBJ databases">
        <authorList>
            <person name="Kuo A."/>
            <person name="Curtis B.A."/>
            <person name="Tanifuji G."/>
            <person name="Burki F."/>
            <person name="Gruber A."/>
            <person name="Irimia M."/>
            <person name="Maruyama S."/>
            <person name="Arias M.C."/>
            <person name="Ball S.G."/>
            <person name="Gile G.H."/>
            <person name="Hirakawa Y."/>
            <person name="Hopkins J.F."/>
            <person name="Rensing S.A."/>
            <person name="Schmutz J."/>
            <person name="Symeonidi A."/>
            <person name="Elias M."/>
            <person name="Eveleigh R.J."/>
            <person name="Herman E.K."/>
            <person name="Klute M.J."/>
            <person name="Nakayama T."/>
            <person name="Obornik M."/>
            <person name="Reyes-Prieto A."/>
            <person name="Armbrust E.V."/>
            <person name="Aves S.J."/>
            <person name="Beiko R.G."/>
            <person name="Coutinho P."/>
            <person name="Dacks J.B."/>
            <person name="Durnford D.G."/>
            <person name="Fast N.M."/>
            <person name="Green B.R."/>
            <person name="Grisdale C."/>
            <person name="Hempe F."/>
            <person name="Henrissat B."/>
            <person name="Hoppner M.P."/>
            <person name="Ishida K.-I."/>
            <person name="Kim E."/>
            <person name="Koreny L."/>
            <person name="Kroth P.G."/>
            <person name="Liu Y."/>
            <person name="Malik S.-B."/>
            <person name="Maier U.G."/>
            <person name="McRose D."/>
            <person name="Mock T."/>
            <person name="Neilson J.A."/>
            <person name="Onodera N.T."/>
            <person name="Poole A.M."/>
            <person name="Pritham E.J."/>
            <person name="Richards T.A."/>
            <person name="Rocap G."/>
            <person name="Roy S.W."/>
            <person name="Sarai C."/>
            <person name="Schaack S."/>
            <person name="Shirato S."/>
            <person name="Slamovits C.H."/>
            <person name="Spencer D.F."/>
            <person name="Suzuki S."/>
            <person name="Worden A.Z."/>
            <person name="Zauner S."/>
            <person name="Barry K."/>
            <person name="Bell C."/>
            <person name="Bharti A.K."/>
            <person name="Crow J.A."/>
            <person name="Grimwood J."/>
            <person name="Kramer R."/>
            <person name="Lindquist E."/>
            <person name="Lucas S."/>
            <person name="Salamov A."/>
            <person name="McFadden G.I."/>
            <person name="Lane C.E."/>
            <person name="Keeling P.J."/>
            <person name="Gray M.W."/>
            <person name="Grigoriev I.V."/>
            <person name="Archibald J.M."/>
        </authorList>
    </citation>
    <scope>NUCLEOTIDE SEQUENCE</scope>
    <source>
        <strain evidence="4">CCMP2712</strain>
    </source>
</reference>
<gene>
    <name evidence="2" type="ORF">GUITHDRAFT_121668</name>
</gene>
<evidence type="ECO:0000256" key="1">
    <source>
        <dbReference type="SAM" id="MobiDB-lite"/>
    </source>
</evidence>
<feature type="compositionally biased region" description="Basic and acidic residues" evidence="1">
    <location>
        <begin position="100"/>
        <end position="125"/>
    </location>
</feature>
<evidence type="ECO:0000313" key="3">
    <source>
        <dbReference type="EnsemblProtists" id="EKX32174"/>
    </source>
</evidence>
<dbReference type="PaxDb" id="55529-EKX32174"/>
<accession>L1I8F1</accession>
<evidence type="ECO:0000313" key="4">
    <source>
        <dbReference type="Proteomes" id="UP000011087"/>
    </source>
</evidence>
<feature type="region of interest" description="Disordered" evidence="1">
    <location>
        <begin position="1"/>
        <end position="158"/>
    </location>
</feature>
<feature type="region of interest" description="Disordered" evidence="1">
    <location>
        <begin position="220"/>
        <end position="242"/>
    </location>
</feature>
<reference evidence="3" key="3">
    <citation type="submission" date="2015-06" db="UniProtKB">
        <authorList>
            <consortium name="EnsemblProtists"/>
        </authorList>
    </citation>
    <scope>IDENTIFICATION</scope>
</reference>
<dbReference type="EMBL" id="JH993207">
    <property type="protein sequence ID" value="EKX32174.1"/>
    <property type="molecule type" value="Genomic_DNA"/>
</dbReference>
<protein>
    <submittedName>
        <fullName evidence="2 3">Uncharacterized protein</fullName>
    </submittedName>
</protein>
<feature type="compositionally biased region" description="Acidic residues" evidence="1">
    <location>
        <begin position="55"/>
        <end position="68"/>
    </location>
</feature>
<dbReference type="HOGENOM" id="CLU_881231_0_0_1"/>
<dbReference type="EnsemblProtists" id="EKX32174">
    <property type="protein sequence ID" value="EKX32174"/>
    <property type="gene ID" value="GUITHDRAFT_121668"/>
</dbReference>
<dbReference type="KEGG" id="gtt:GUITHDRAFT_121668"/>
<dbReference type="GeneID" id="17288894"/>
<dbReference type="AlphaFoldDB" id="L1I8F1"/>
<feature type="compositionally biased region" description="Polar residues" evidence="1">
    <location>
        <begin position="226"/>
        <end position="235"/>
    </location>
</feature>
<sequence>MATAMQSQVNVRGRTLRANCEISASEGLSPRASKFEDESYATPPTVYKGARRLEDEESQDEDTLDDYSEQASSRLEIRLGSWSPRMEGKQLEEGSSSSLRPRDQKLEAQRRYREELDMQVEEKRAQTAKAGGRKAAGVWVSKQQQSRLPRDMSATPSPLFAMTGRLKSMHWGAREVEEWKEQTEKKKKYREELLEQIERRKLEGRREQDNICRNLFAERADDESETSVPVTPNKSTETEIYDQDLDYEQEVLVGEDEPFILDDLQNWTGRRSETSESVSSLKLLERRRGDGDKCKVKRVPSLPMDFLNRSLGCKRK</sequence>